<accession>A0A1I6GSL6</accession>
<protein>
    <recommendedName>
        <fullName evidence="3">Polyketide cyclase / dehydrase and lipid transport</fullName>
    </recommendedName>
</protein>
<proteinExistence type="predicted"/>
<keyword evidence="2" id="KW-1185">Reference proteome</keyword>
<dbReference type="AlphaFoldDB" id="A0A1I6GSL6"/>
<dbReference type="Proteomes" id="UP000199478">
    <property type="component" value="Unassembled WGS sequence"/>
</dbReference>
<name>A0A1I6GSL6_9RHOB</name>
<dbReference type="RefSeq" id="WP_090199668.1">
    <property type="nucleotide sequence ID" value="NZ_FOYP01000001.1"/>
</dbReference>
<dbReference type="OrthoDB" id="7860307at2"/>
<dbReference type="EMBL" id="FOYP01000001">
    <property type="protein sequence ID" value="SFR45071.1"/>
    <property type="molecule type" value="Genomic_DNA"/>
</dbReference>
<evidence type="ECO:0000313" key="2">
    <source>
        <dbReference type="Proteomes" id="UP000199478"/>
    </source>
</evidence>
<dbReference type="SUPFAM" id="SSF55961">
    <property type="entry name" value="Bet v1-like"/>
    <property type="match status" value="1"/>
</dbReference>
<evidence type="ECO:0000313" key="1">
    <source>
        <dbReference type="EMBL" id="SFR45071.1"/>
    </source>
</evidence>
<evidence type="ECO:0008006" key="3">
    <source>
        <dbReference type="Google" id="ProtNLM"/>
    </source>
</evidence>
<dbReference type="CDD" id="cd07812">
    <property type="entry name" value="SRPBCC"/>
    <property type="match status" value="1"/>
</dbReference>
<sequence>MKFSTREDIEVPIADTFARVSDFVAFERRALQHGAQITRVDDGPVNIGAQWHIAFKFRGRARTLDAVLTNFDQPNSYQVTGSTDGMDSTTEVELVALSPSRTRIIVGFDVRAKTMTSRLILQSMKLAKAKLTKRFRARVLEFCEEIEDSYRKAQ</sequence>
<dbReference type="InterPro" id="IPR023393">
    <property type="entry name" value="START-like_dom_sf"/>
</dbReference>
<organism evidence="1 2">
    <name type="scientific">Yoonia tamlensis</name>
    <dbReference type="NCBI Taxonomy" id="390270"/>
    <lineage>
        <taxon>Bacteria</taxon>
        <taxon>Pseudomonadati</taxon>
        <taxon>Pseudomonadota</taxon>
        <taxon>Alphaproteobacteria</taxon>
        <taxon>Rhodobacterales</taxon>
        <taxon>Paracoccaceae</taxon>
        <taxon>Yoonia</taxon>
    </lineage>
</organism>
<gene>
    <name evidence="1" type="ORF">SAMN04488005_2102</name>
</gene>
<dbReference type="Gene3D" id="3.30.530.20">
    <property type="match status" value="1"/>
</dbReference>
<dbReference type="STRING" id="390270.SAMN04488005_2102"/>
<reference evidence="2" key="1">
    <citation type="submission" date="2016-10" db="EMBL/GenBank/DDBJ databases">
        <authorList>
            <person name="Varghese N."/>
            <person name="Submissions S."/>
        </authorList>
    </citation>
    <scope>NUCLEOTIDE SEQUENCE [LARGE SCALE GENOMIC DNA]</scope>
    <source>
        <strain evidence="2">DSM 26879</strain>
    </source>
</reference>